<protein>
    <submittedName>
        <fullName evidence="12">Keratin 84</fullName>
    </submittedName>
</protein>
<gene>
    <name evidence="12" type="primary">KRT84</name>
</gene>
<evidence type="ECO:0000256" key="2">
    <source>
        <dbReference type="ARBA" id="ARBA00022481"/>
    </source>
</evidence>
<comment type="similarity">
    <text evidence="8 9">Belongs to the intermediate filament family.</text>
</comment>
<feature type="coiled-coil region" evidence="10">
    <location>
        <begin position="361"/>
        <end position="441"/>
    </location>
</feature>
<evidence type="ECO:0000256" key="6">
    <source>
        <dbReference type="ARBA" id="ARBA00022754"/>
    </source>
</evidence>
<keyword evidence="4" id="KW-0597">Phosphoprotein</keyword>
<dbReference type="FunFam" id="1.20.5.1160:FF:000001">
    <property type="entry name" value="Keratin type II"/>
    <property type="match status" value="1"/>
</dbReference>
<evidence type="ECO:0000313" key="12">
    <source>
        <dbReference type="Ensembl" id="ENSCAFP00040029301.1"/>
    </source>
</evidence>
<evidence type="ECO:0000256" key="9">
    <source>
        <dbReference type="RuleBase" id="RU000685"/>
    </source>
</evidence>
<feature type="coiled-coil region" evidence="10">
    <location>
        <begin position="149"/>
        <end position="225"/>
    </location>
</feature>
<dbReference type="SUPFAM" id="SSF64593">
    <property type="entry name" value="Intermediate filament protein, coiled coil region"/>
    <property type="match status" value="3"/>
</dbReference>
<dbReference type="RefSeq" id="XP_038294039.1">
    <property type="nucleotide sequence ID" value="XM_038438111.1"/>
</dbReference>
<evidence type="ECO:0000256" key="5">
    <source>
        <dbReference type="ARBA" id="ARBA00022744"/>
    </source>
</evidence>
<feature type="domain" description="IF rod" evidence="11">
    <location>
        <begin position="152"/>
        <end position="463"/>
    </location>
</feature>
<proteinExistence type="inferred from homology"/>
<dbReference type="CTD" id="3890"/>
<keyword evidence="6 9" id="KW-0403">Intermediate filament</keyword>
<dbReference type="GO" id="GO:0005737">
    <property type="term" value="C:cytoplasm"/>
    <property type="evidence" value="ECO:0007669"/>
    <property type="project" value="UniProtKB-SubCell"/>
</dbReference>
<evidence type="ECO:0000259" key="11">
    <source>
        <dbReference type="PROSITE" id="PS51842"/>
    </source>
</evidence>
<keyword evidence="2" id="KW-0488">Methylation</keyword>
<dbReference type="RefSeq" id="XP_543652.1">
    <property type="nucleotide sequence ID" value="XM_543652.4"/>
</dbReference>
<dbReference type="KEGG" id="cfa:486526"/>
<evidence type="ECO:0000256" key="10">
    <source>
        <dbReference type="SAM" id="Coils"/>
    </source>
</evidence>
<keyword evidence="7 10" id="KW-0175">Coiled coil</keyword>
<dbReference type="OMA" id="EQKCARS"/>
<keyword evidence="5" id="KW-0416">Keratin</keyword>
<evidence type="ECO:0000256" key="4">
    <source>
        <dbReference type="ARBA" id="ARBA00022553"/>
    </source>
</evidence>
<dbReference type="PROSITE" id="PS51842">
    <property type="entry name" value="IF_ROD_2"/>
    <property type="match status" value="1"/>
</dbReference>
<dbReference type="OrthoDB" id="9836621at2759"/>
<evidence type="ECO:0000256" key="8">
    <source>
        <dbReference type="ARBA" id="ARBA00061646"/>
    </source>
</evidence>
<evidence type="ECO:0000256" key="1">
    <source>
        <dbReference type="ARBA" id="ARBA00004496"/>
    </source>
</evidence>
<dbReference type="PROSITE" id="PS00226">
    <property type="entry name" value="IF_ROD_1"/>
    <property type="match status" value="1"/>
</dbReference>
<reference evidence="12" key="1">
    <citation type="submission" date="2018-10" db="EMBL/GenBank/DDBJ databases">
        <title>De novo assembly of a Great Dane genome.</title>
        <authorList>
            <person name="Kidd J.M."/>
            <person name="Pendleton A.L."/>
            <person name="Shen F."/>
            <person name="Emery S."/>
        </authorList>
    </citation>
    <scope>NUCLEOTIDE SEQUENCE [LARGE SCALE GENOMIC DNA]</scope>
    <source>
        <strain evidence="12">Great Dane</strain>
    </source>
</reference>
<dbReference type="GO" id="GO:0045095">
    <property type="term" value="C:keratin filament"/>
    <property type="evidence" value="ECO:0007669"/>
    <property type="project" value="InterPro"/>
</dbReference>
<accession>A0A8C0T0G6</accession>
<dbReference type="Gene3D" id="1.20.5.1160">
    <property type="entry name" value="Vasodilator-stimulated phosphoprotein"/>
    <property type="match status" value="1"/>
</dbReference>
<dbReference type="FunFam" id="1.20.5.170:FF:000004">
    <property type="entry name" value="Keratin, type II cytoskeletal 5"/>
    <property type="match status" value="1"/>
</dbReference>
<dbReference type="Pfam" id="PF00038">
    <property type="entry name" value="Filament"/>
    <property type="match status" value="1"/>
</dbReference>
<sequence>MSCRSYRVSSGCRMGNFSSCSTVIPQNLNRFRTSSVSCRSGPSFRGLGSFGSRSVIAFGSCSPRIAAVGPRPIRCGVGFGAGSGAGMGFGASSCVGLGFGAGSGLGYGFGYRVGGGGIPAAPSITAVTVNQSLLTPLNLEIDPNAQRVKKDEKEQIKTLNNKFASFIDKVRFLEQQNKLLETKWNFLQEQKCARSNLEPLFENYITNLRRQLDVANSDRARFEAERNHMQDVLEGFKKKYEEEVGFRANAENEFVALKKDVDTAFLNKSDLEANVDTLTQEIDFLKTLYMAEIQLLQSHISETSVIVKMDNSRDLNVDGIIDEVKAQYEEVARRSRADAEAWYQTKYEEMRVTASQHCDNLRNTRDEINELTRLIQRLKAEIEHAKSQRAKLEAAVAEAEQQGEAALTDAKCKLAELEGALQQAKQDMARQLREYQELMNVKLALDIEIATYRRLLEGEEIRICEGVGPVNISVSSSRGGTVCGPDALAASAALSRSAVTCPSGSGIRSVSTCASSLGGARVIKASGDLLSAGSRGGSVLGGEACAPSVPCPLPPDGAFSSCSGGRGSRSSSVRFVSTTTCHRTKY</sequence>
<dbReference type="FunFam" id="1.20.5.500:FF:000001">
    <property type="entry name" value="Type II keratin 23"/>
    <property type="match status" value="1"/>
</dbReference>
<evidence type="ECO:0000313" key="13">
    <source>
        <dbReference type="Proteomes" id="UP000694542"/>
    </source>
</evidence>
<evidence type="ECO:0000256" key="3">
    <source>
        <dbReference type="ARBA" id="ARBA00022490"/>
    </source>
</evidence>
<dbReference type="SMART" id="SM01391">
    <property type="entry name" value="Filament"/>
    <property type="match status" value="1"/>
</dbReference>
<dbReference type="AlphaFoldDB" id="A0A8C0T0G6"/>
<name>A0A8C0T0G6_CANLF</name>
<evidence type="ECO:0000256" key="7">
    <source>
        <dbReference type="ARBA" id="ARBA00023054"/>
    </source>
</evidence>
<organism evidence="12 13">
    <name type="scientific">Canis lupus familiaris</name>
    <name type="common">Dog</name>
    <name type="synonym">Canis familiaris</name>
    <dbReference type="NCBI Taxonomy" id="9615"/>
    <lineage>
        <taxon>Eukaryota</taxon>
        <taxon>Metazoa</taxon>
        <taxon>Chordata</taxon>
        <taxon>Craniata</taxon>
        <taxon>Vertebrata</taxon>
        <taxon>Euteleostomi</taxon>
        <taxon>Mammalia</taxon>
        <taxon>Eutheria</taxon>
        <taxon>Laurasiatheria</taxon>
        <taxon>Carnivora</taxon>
        <taxon>Caniformia</taxon>
        <taxon>Canidae</taxon>
        <taxon>Canis</taxon>
    </lineage>
</organism>
<dbReference type="Ensembl" id="ENSCAFT00040033667.1">
    <property type="protein sequence ID" value="ENSCAFP00040029301.1"/>
    <property type="gene ID" value="ENSCAFG00040018205.1"/>
</dbReference>
<dbReference type="Gene3D" id="1.20.5.500">
    <property type="entry name" value="Single helix bin"/>
    <property type="match status" value="1"/>
</dbReference>
<dbReference type="InterPro" id="IPR032444">
    <property type="entry name" value="Keratin_2_head"/>
</dbReference>
<dbReference type="PANTHER" id="PTHR45616">
    <property type="entry name" value="GATA-TYPE DOMAIN-CONTAINING PROTEIN"/>
    <property type="match status" value="1"/>
</dbReference>
<dbReference type="PANTHER" id="PTHR45616:SF17">
    <property type="entry name" value="KERATIN, TYPE II CUTICULAR HB4"/>
    <property type="match status" value="1"/>
</dbReference>
<dbReference type="InterPro" id="IPR018039">
    <property type="entry name" value="IF_conserved"/>
</dbReference>
<keyword evidence="3" id="KW-0963">Cytoplasm</keyword>
<dbReference type="Proteomes" id="UP000694542">
    <property type="component" value="Chromosome 27"/>
</dbReference>
<dbReference type="PRINTS" id="PR01276">
    <property type="entry name" value="TYPE2KERATIN"/>
</dbReference>
<dbReference type="InterPro" id="IPR003054">
    <property type="entry name" value="Keratin_II"/>
</dbReference>
<dbReference type="InterPro" id="IPR039008">
    <property type="entry name" value="IF_rod_dom"/>
</dbReference>
<dbReference type="Gene3D" id="1.20.5.170">
    <property type="match status" value="1"/>
</dbReference>
<dbReference type="Pfam" id="PF16208">
    <property type="entry name" value="Keratin_2_head"/>
    <property type="match status" value="1"/>
</dbReference>
<reference evidence="12" key="2">
    <citation type="submission" date="2025-08" db="UniProtKB">
        <authorList>
            <consortium name="Ensembl"/>
        </authorList>
    </citation>
    <scope>IDENTIFICATION</scope>
</reference>
<dbReference type="GeneID" id="486526"/>
<comment type="subcellular location">
    <subcellularLocation>
        <location evidence="1">Cytoplasm</location>
    </subcellularLocation>
</comment>